<comment type="caution">
    <text evidence="2">The sequence shown here is derived from an EMBL/GenBank/DDBJ whole genome shotgun (WGS) entry which is preliminary data.</text>
</comment>
<feature type="domain" description="WGR" evidence="1">
    <location>
        <begin position="1"/>
        <end position="74"/>
    </location>
</feature>
<dbReference type="SUPFAM" id="SSF142921">
    <property type="entry name" value="WGR domain-like"/>
    <property type="match status" value="1"/>
</dbReference>
<dbReference type="RefSeq" id="WP_128232644.1">
    <property type="nucleotide sequence ID" value="NZ_SAUY01000015.1"/>
</dbReference>
<dbReference type="InterPro" id="IPR036930">
    <property type="entry name" value="WGR_dom_sf"/>
</dbReference>
<dbReference type="PROSITE" id="PS51977">
    <property type="entry name" value="WGR"/>
    <property type="match status" value="1"/>
</dbReference>
<accession>A0A443KCC8</accession>
<dbReference type="EMBL" id="SAUY01000015">
    <property type="protein sequence ID" value="RWR30438.1"/>
    <property type="molecule type" value="Genomic_DNA"/>
</dbReference>
<reference evidence="2 3" key="1">
    <citation type="submission" date="2019-01" db="EMBL/GenBank/DDBJ databases">
        <title>Sinorhodobacter populi sp. nov. isolated from the symptomatic bark tissue of Populus euramericana canker.</title>
        <authorList>
            <person name="Xu G."/>
        </authorList>
    </citation>
    <scope>NUCLEOTIDE SEQUENCE [LARGE SCALE GENOMIC DNA]</scope>
    <source>
        <strain evidence="2 3">07D10-4-3</strain>
    </source>
</reference>
<dbReference type="CDD" id="cd07996">
    <property type="entry name" value="WGR_MMR_like"/>
    <property type="match status" value="1"/>
</dbReference>
<proteinExistence type="predicted"/>
<dbReference type="Proteomes" id="UP000284451">
    <property type="component" value="Unassembled WGS sequence"/>
</dbReference>
<gene>
    <name evidence="2" type="ORF">D2T29_12255</name>
</gene>
<sequence length="74" mass="8490">MLLYYENDKTNALRFYNVSIETDLFNEPVVVRNWGRKGTHGKVKRVVCKSHGEAITAMEVLVGRKIRKGYKGFG</sequence>
<evidence type="ECO:0000313" key="2">
    <source>
        <dbReference type="EMBL" id="RWR30438.1"/>
    </source>
</evidence>
<evidence type="ECO:0000313" key="3">
    <source>
        <dbReference type="Proteomes" id="UP000284451"/>
    </source>
</evidence>
<evidence type="ECO:0000259" key="1">
    <source>
        <dbReference type="PROSITE" id="PS51977"/>
    </source>
</evidence>
<organism evidence="2 3">
    <name type="scientific">Paenirhodobacter populi</name>
    <dbReference type="NCBI Taxonomy" id="2306993"/>
    <lineage>
        <taxon>Bacteria</taxon>
        <taxon>Pseudomonadati</taxon>
        <taxon>Pseudomonadota</taxon>
        <taxon>Alphaproteobacteria</taxon>
        <taxon>Rhodobacterales</taxon>
        <taxon>Rhodobacter group</taxon>
        <taxon>Paenirhodobacter</taxon>
    </lineage>
</organism>
<dbReference type="Pfam" id="PF05406">
    <property type="entry name" value="WGR"/>
    <property type="match status" value="1"/>
</dbReference>
<dbReference type="InterPro" id="IPR008893">
    <property type="entry name" value="WGR_domain"/>
</dbReference>
<name>A0A443KCC8_9RHOB</name>
<protein>
    <submittedName>
        <fullName evidence="2">WGR domain-containing protein</fullName>
    </submittedName>
</protein>
<dbReference type="Gene3D" id="2.20.140.10">
    <property type="entry name" value="WGR domain"/>
    <property type="match status" value="1"/>
</dbReference>
<dbReference type="AlphaFoldDB" id="A0A443KCC8"/>
<reference evidence="2 3" key="2">
    <citation type="submission" date="2019-01" db="EMBL/GenBank/DDBJ databases">
        <authorList>
            <person name="Li Y."/>
        </authorList>
    </citation>
    <scope>NUCLEOTIDE SEQUENCE [LARGE SCALE GENOMIC DNA]</scope>
    <source>
        <strain evidence="2 3">07D10-4-3</strain>
    </source>
</reference>
<dbReference type="InterPro" id="IPR049809">
    <property type="entry name" value="YehF/YfeS-like_WGR"/>
</dbReference>